<dbReference type="RefSeq" id="WP_397714145.1">
    <property type="nucleotide sequence ID" value="NZ_JBIRGN010000004.1"/>
</dbReference>
<dbReference type="EMBL" id="JBIRGQ010000004">
    <property type="protein sequence ID" value="MFH8547823.1"/>
    <property type="molecule type" value="Genomic_DNA"/>
</dbReference>
<evidence type="ECO:0000313" key="2">
    <source>
        <dbReference type="EMBL" id="MFH8547823.1"/>
    </source>
</evidence>
<evidence type="ECO:0000259" key="1">
    <source>
        <dbReference type="Pfam" id="PF04149"/>
    </source>
</evidence>
<proteinExistence type="predicted"/>
<dbReference type="Pfam" id="PF04149">
    <property type="entry name" value="DUF397"/>
    <property type="match status" value="2"/>
</dbReference>
<sequence>MSDQLAWFKSSYSDDQGGNCVEVALEWRKSSYSDSQGGNCLEIATRPHTIHIRDSKLGESGPTFTVPATAWAQFTAELRDAGSERLF</sequence>
<feature type="domain" description="DUF397" evidence="1">
    <location>
        <begin position="5"/>
        <end position="24"/>
    </location>
</feature>
<protein>
    <submittedName>
        <fullName evidence="2">DUF397 domain-containing protein</fullName>
    </submittedName>
</protein>
<reference evidence="2 3" key="1">
    <citation type="submission" date="2024-10" db="EMBL/GenBank/DDBJ databases">
        <title>The Natural Products Discovery Center: Release of the First 8490 Sequenced Strains for Exploring Actinobacteria Biosynthetic Diversity.</title>
        <authorList>
            <person name="Kalkreuter E."/>
            <person name="Kautsar S.A."/>
            <person name="Yang D."/>
            <person name="Bader C.D."/>
            <person name="Teijaro C.N."/>
            <person name="Fluegel L."/>
            <person name="Davis C.M."/>
            <person name="Simpson J.R."/>
            <person name="Lauterbach L."/>
            <person name="Steele A.D."/>
            <person name="Gui C."/>
            <person name="Meng S."/>
            <person name="Li G."/>
            <person name="Viehrig K."/>
            <person name="Ye F."/>
            <person name="Su P."/>
            <person name="Kiefer A.F."/>
            <person name="Nichols A."/>
            <person name="Cepeda A.J."/>
            <person name="Yan W."/>
            <person name="Fan B."/>
            <person name="Jiang Y."/>
            <person name="Adhikari A."/>
            <person name="Zheng C.-J."/>
            <person name="Schuster L."/>
            <person name="Cowan T.M."/>
            <person name="Smanski M.J."/>
            <person name="Chevrette M.G."/>
            <person name="De Carvalho L.P.S."/>
            <person name="Shen B."/>
        </authorList>
    </citation>
    <scope>NUCLEOTIDE SEQUENCE [LARGE SCALE GENOMIC DNA]</scope>
    <source>
        <strain evidence="2 3">NPDC017990</strain>
    </source>
</reference>
<organism evidence="2 3">
    <name type="scientific">Streptomyces longisporoflavus</name>
    <dbReference type="NCBI Taxonomy" id="28044"/>
    <lineage>
        <taxon>Bacteria</taxon>
        <taxon>Bacillati</taxon>
        <taxon>Actinomycetota</taxon>
        <taxon>Actinomycetes</taxon>
        <taxon>Kitasatosporales</taxon>
        <taxon>Streptomycetaceae</taxon>
        <taxon>Streptomyces</taxon>
    </lineage>
</organism>
<dbReference type="Proteomes" id="UP001610818">
    <property type="component" value="Unassembled WGS sequence"/>
</dbReference>
<evidence type="ECO:0000313" key="3">
    <source>
        <dbReference type="Proteomes" id="UP001610818"/>
    </source>
</evidence>
<keyword evidence="3" id="KW-1185">Reference proteome</keyword>
<name>A0ABW7QS63_9ACTN</name>
<dbReference type="InterPro" id="IPR007278">
    <property type="entry name" value="DUF397"/>
</dbReference>
<feature type="domain" description="DUF397" evidence="1">
    <location>
        <begin position="25"/>
        <end position="79"/>
    </location>
</feature>
<gene>
    <name evidence="2" type="ORF">ACH4F9_22715</name>
</gene>
<comment type="caution">
    <text evidence="2">The sequence shown here is derived from an EMBL/GenBank/DDBJ whole genome shotgun (WGS) entry which is preliminary data.</text>
</comment>
<accession>A0ABW7QS63</accession>